<gene>
    <name evidence="4" type="ORF">AMET1_1332</name>
</gene>
<organism evidence="4 5">
    <name type="scientific">Methanonatronarchaeum thermophilum</name>
    <dbReference type="NCBI Taxonomy" id="1927129"/>
    <lineage>
        <taxon>Archaea</taxon>
        <taxon>Methanobacteriati</taxon>
        <taxon>Methanobacteriota</taxon>
        <taxon>Methanonatronarchaeia</taxon>
        <taxon>Methanonatronarchaeales</taxon>
        <taxon>Methanonatronarchaeaceae</taxon>
        <taxon>Methanonatronarchaeum</taxon>
    </lineage>
</organism>
<dbReference type="GO" id="GO:0004176">
    <property type="term" value="F:ATP-dependent peptidase activity"/>
    <property type="evidence" value="ECO:0007669"/>
    <property type="project" value="UniProtKB-UniRule"/>
</dbReference>
<dbReference type="GO" id="GO:0004252">
    <property type="term" value="F:serine-type endopeptidase activity"/>
    <property type="evidence" value="ECO:0007669"/>
    <property type="project" value="UniProtKB-UniRule"/>
</dbReference>
<dbReference type="GO" id="GO:0006508">
    <property type="term" value="P:proteolysis"/>
    <property type="evidence" value="ECO:0007669"/>
    <property type="project" value="UniProtKB-KW"/>
</dbReference>
<dbReference type="PRINTS" id="PR00830">
    <property type="entry name" value="ENDOLAPTASE"/>
</dbReference>
<dbReference type="OrthoDB" id="15525at2157"/>
<dbReference type="GO" id="GO:0030163">
    <property type="term" value="P:protein catabolic process"/>
    <property type="evidence" value="ECO:0007669"/>
    <property type="project" value="InterPro"/>
</dbReference>
<evidence type="ECO:0000259" key="3">
    <source>
        <dbReference type="PROSITE" id="PS51786"/>
    </source>
</evidence>
<sequence>MNEYSVLISWETTADIIEGPSASAAETLAIIAAANNQEIDKNVVITGEIELDGTISPVGGVEEKAKAAMENGHEKILVPPNQHIEITGIEVVEVNNIEEAKKHVGLT</sequence>
<proteinExistence type="inferred from homology"/>
<feature type="domain" description="Lon proteolytic" evidence="3">
    <location>
        <begin position="1"/>
        <end position="107"/>
    </location>
</feature>
<name>A0A1Y3GGB4_9EURY</name>
<dbReference type="GO" id="GO:0005524">
    <property type="term" value="F:ATP binding"/>
    <property type="evidence" value="ECO:0007669"/>
    <property type="project" value="InterPro"/>
</dbReference>
<dbReference type="SUPFAM" id="SSF54211">
    <property type="entry name" value="Ribosomal protein S5 domain 2-like"/>
    <property type="match status" value="1"/>
</dbReference>
<evidence type="ECO:0000313" key="5">
    <source>
        <dbReference type="Proteomes" id="UP000195137"/>
    </source>
</evidence>
<evidence type="ECO:0000256" key="1">
    <source>
        <dbReference type="ARBA" id="ARBA00004127"/>
    </source>
</evidence>
<dbReference type="PROSITE" id="PS51786">
    <property type="entry name" value="LON_PROTEOLYTIC"/>
    <property type="match status" value="1"/>
</dbReference>
<dbReference type="GO" id="GO:0012505">
    <property type="term" value="C:endomembrane system"/>
    <property type="evidence" value="ECO:0007669"/>
    <property type="project" value="UniProtKB-SubCell"/>
</dbReference>
<evidence type="ECO:0000256" key="2">
    <source>
        <dbReference type="PROSITE-ProRule" id="PRU01122"/>
    </source>
</evidence>
<keyword evidence="2" id="KW-0378">Hydrolase</keyword>
<feature type="active site" evidence="2">
    <location>
        <position position="21"/>
    </location>
</feature>
<dbReference type="Proteomes" id="UP000195137">
    <property type="component" value="Unassembled WGS sequence"/>
</dbReference>
<accession>A0A1Y3GGB4</accession>
<comment type="subcellular location">
    <subcellularLocation>
        <location evidence="1">Endomembrane system</location>
        <topology evidence="1">Multi-pass membrane protein</topology>
    </subcellularLocation>
</comment>
<protein>
    <submittedName>
        <fullName evidence="4">Archaeal serine protease S18 family</fullName>
    </submittedName>
</protein>
<dbReference type="AlphaFoldDB" id="A0A1Y3GGB4"/>
<dbReference type="Gene3D" id="3.30.230.10">
    <property type="match status" value="1"/>
</dbReference>
<dbReference type="InterPro" id="IPR027065">
    <property type="entry name" value="Lon_Prtase"/>
</dbReference>
<dbReference type="InterPro" id="IPR014721">
    <property type="entry name" value="Ribsml_uS5_D2-typ_fold_subgr"/>
</dbReference>
<dbReference type="InterPro" id="IPR020568">
    <property type="entry name" value="Ribosomal_Su5_D2-typ_SF"/>
</dbReference>
<evidence type="ECO:0000313" key="4">
    <source>
        <dbReference type="EMBL" id="OUJ18416.1"/>
    </source>
</evidence>
<dbReference type="PANTHER" id="PTHR10046">
    <property type="entry name" value="ATP DEPENDENT LON PROTEASE FAMILY MEMBER"/>
    <property type="match status" value="1"/>
</dbReference>
<keyword evidence="5" id="KW-1185">Reference proteome</keyword>
<dbReference type="InterPro" id="IPR008269">
    <property type="entry name" value="Lon_proteolytic"/>
</dbReference>
<dbReference type="Pfam" id="PF05362">
    <property type="entry name" value="Lon_C"/>
    <property type="match status" value="1"/>
</dbReference>
<comment type="caution">
    <text evidence="4">The sequence shown here is derived from an EMBL/GenBank/DDBJ whole genome shotgun (WGS) entry which is preliminary data.</text>
</comment>
<keyword evidence="2" id="KW-0720">Serine protease</keyword>
<dbReference type="EMBL" id="MRZU01000004">
    <property type="protein sequence ID" value="OUJ18416.1"/>
    <property type="molecule type" value="Genomic_DNA"/>
</dbReference>
<comment type="similarity">
    <text evidence="2">Belongs to the peptidase S16 family.</text>
</comment>
<feature type="active site" evidence="2">
    <location>
        <position position="64"/>
    </location>
</feature>
<keyword evidence="2 4" id="KW-0645">Protease</keyword>
<reference evidence="4 5" key="1">
    <citation type="submission" date="2016-12" db="EMBL/GenBank/DDBJ databases">
        <title>Discovery of methanogenic haloarchaea.</title>
        <authorList>
            <person name="Sorokin D.Y."/>
            <person name="Makarova K.S."/>
            <person name="Abbas B."/>
            <person name="Ferrer M."/>
            <person name="Golyshin P.N."/>
        </authorList>
    </citation>
    <scope>NUCLEOTIDE SEQUENCE [LARGE SCALE GENOMIC DNA]</scope>
    <source>
        <strain evidence="4">AMET1</strain>
    </source>
</reference>